<keyword evidence="2" id="KW-0479">Metal-binding</keyword>
<dbReference type="CDD" id="cd08572">
    <property type="entry name" value="GDPD_GDE5_like"/>
    <property type="match status" value="1"/>
</dbReference>
<dbReference type="InterPro" id="IPR030395">
    <property type="entry name" value="GP_PDE_dom"/>
</dbReference>
<proteinExistence type="predicted"/>
<comment type="catalytic activity">
    <reaction evidence="1">
        <text>an N-(acyl)-sphingosylphosphoethanolamine = an N-(acyl)-sphingosyl-1,3-cyclic phosphate + ethanolamine</text>
        <dbReference type="Rhea" id="RHEA:60648"/>
        <dbReference type="ChEBI" id="CHEBI:57603"/>
        <dbReference type="ChEBI" id="CHEBI:143891"/>
        <dbReference type="ChEBI" id="CHEBI:143892"/>
    </reaction>
</comment>
<dbReference type="InterPro" id="IPR051578">
    <property type="entry name" value="GDPD"/>
</dbReference>
<evidence type="ECO:0000256" key="4">
    <source>
        <dbReference type="ARBA" id="ARBA00022842"/>
    </source>
</evidence>
<gene>
    <name evidence="9" type="primary">GPCPD1</name>
    <name evidence="9" type="ORF">g.16165</name>
</gene>
<feature type="region of interest" description="Disordered" evidence="7">
    <location>
        <begin position="295"/>
        <end position="323"/>
    </location>
</feature>
<organism evidence="9">
    <name type="scientific">Aceria tosichella</name>
    <name type="common">wheat curl mite</name>
    <dbReference type="NCBI Taxonomy" id="561515"/>
    <lineage>
        <taxon>Eukaryota</taxon>
        <taxon>Metazoa</taxon>
        <taxon>Ecdysozoa</taxon>
        <taxon>Arthropoda</taxon>
        <taxon>Chelicerata</taxon>
        <taxon>Arachnida</taxon>
        <taxon>Acari</taxon>
        <taxon>Acariformes</taxon>
        <taxon>Trombidiformes</taxon>
        <taxon>Prostigmata</taxon>
        <taxon>Eupodina</taxon>
        <taxon>Eriophyoidea</taxon>
        <taxon>Eriophyidae</taxon>
        <taxon>Eriophyinae</taxon>
        <taxon>Aceriini</taxon>
        <taxon>Aceria</taxon>
    </lineage>
</organism>
<keyword evidence="3" id="KW-0378">Hydrolase</keyword>
<protein>
    <submittedName>
        <fullName evidence="9">Glycerophosphocholine phosphodiesterase GPCPD1</fullName>
    </submittedName>
</protein>
<dbReference type="PROSITE" id="PS51704">
    <property type="entry name" value="GP_PDE"/>
    <property type="match status" value="1"/>
</dbReference>
<dbReference type="PANTHER" id="PTHR22958">
    <property type="entry name" value="GLYCEROPHOSPHORYL DIESTER PHOSPHODIESTERASE"/>
    <property type="match status" value="1"/>
</dbReference>
<evidence type="ECO:0000256" key="3">
    <source>
        <dbReference type="ARBA" id="ARBA00022801"/>
    </source>
</evidence>
<dbReference type="SUPFAM" id="SSF51695">
    <property type="entry name" value="PLC-like phosphodiesterases"/>
    <property type="match status" value="1"/>
</dbReference>
<keyword evidence="4" id="KW-0460">Magnesium</keyword>
<evidence type="ECO:0000256" key="2">
    <source>
        <dbReference type="ARBA" id="ARBA00022723"/>
    </source>
</evidence>
<feature type="compositionally biased region" description="Low complexity" evidence="7">
    <location>
        <begin position="312"/>
        <end position="323"/>
    </location>
</feature>
<keyword evidence="6" id="KW-0456">Lyase</keyword>
<evidence type="ECO:0000313" key="9">
    <source>
        <dbReference type="EMBL" id="MDE50069.1"/>
    </source>
</evidence>
<name>A0A6G1SI81_9ACAR</name>
<dbReference type="GO" id="GO:0046872">
    <property type="term" value="F:metal ion binding"/>
    <property type="evidence" value="ECO:0007669"/>
    <property type="project" value="UniProtKB-KW"/>
</dbReference>
<sequence>MAAISSHHHMATSCETYSTYLVILKIHGNAIRLFDTSSSINHQSKLAQPTYRILCRDLEARKDNNNHHTDSGVQVFVLDKPATSMDKTSLFQNQQLMGLEIGLTDLAIFMTKPTDSTRKASFAIDIGVSKHSTSMEDLSGEDCKKLGVAYIYLEPKFSTQGVQRMQIMSSHNRSPIGQMQVEYLIVTDPNGYGVKAARPEWLSRVTQLDAGHRGAGSGCRPDLQGRPLTENTVASFNYAARHGADMCELDVMCTADGVPVVYHNYMLNTSQPMQIDELTLDELRRLGDCSIHDANCKHTKSDDNNPAQDAPTGTSTTTTPTMTQALNSFPPMDLRPFPTLEQVLRDVDKTCALNIELKWAQLLPNGKSEATHYREINDFVDRILDCIYKNSNDRPILLSTLSADIAIMLRLKQTKYPVLFLTTGDSQRFNDPATKTVKNAIHLAQAFDMAGINPNAKWLNEYLVRYAKERGLLVYAWGEIKSPQTIKELRRYGLNGVIYDKIDLIKPQD</sequence>
<reference evidence="9" key="1">
    <citation type="submission" date="2018-10" db="EMBL/GenBank/DDBJ databases">
        <title>Transcriptome assembly of Aceria tosichella (Wheat curl mite) Type 2.</title>
        <authorList>
            <person name="Scully E.D."/>
            <person name="Geib S.M."/>
            <person name="Palmer N.A."/>
            <person name="Gupta A.K."/>
            <person name="Sarath G."/>
            <person name="Tatineni S."/>
        </authorList>
    </citation>
    <scope>NUCLEOTIDE SEQUENCE</scope>
    <source>
        <strain evidence="9">LincolnNE</strain>
    </source>
</reference>
<dbReference type="GO" id="GO:0046475">
    <property type="term" value="P:glycerophospholipid catabolic process"/>
    <property type="evidence" value="ECO:0007669"/>
    <property type="project" value="TreeGrafter"/>
</dbReference>
<dbReference type="EMBL" id="GGYP01005298">
    <property type="protein sequence ID" value="MDE50069.1"/>
    <property type="molecule type" value="Transcribed_RNA"/>
</dbReference>
<dbReference type="GO" id="GO:0047389">
    <property type="term" value="F:glycerophosphocholine phosphodiesterase activity"/>
    <property type="evidence" value="ECO:0007669"/>
    <property type="project" value="TreeGrafter"/>
</dbReference>
<evidence type="ECO:0000256" key="7">
    <source>
        <dbReference type="SAM" id="MobiDB-lite"/>
    </source>
</evidence>
<dbReference type="InterPro" id="IPR017946">
    <property type="entry name" value="PLC-like_Pdiesterase_TIM-brl"/>
</dbReference>
<evidence type="ECO:0000256" key="5">
    <source>
        <dbReference type="ARBA" id="ARBA00023157"/>
    </source>
</evidence>
<evidence type="ECO:0000259" key="8">
    <source>
        <dbReference type="PROSITE" id="PS51704"/>
    </source>
</evidence>
<evidence type="ECO:0000256" key="6">
    <source>
        <dbReference type="ARBA" id="ARBA00023239"/>
    </source>
</evidence>
<evidence type="ECO:0000256" key="1">
    <source>
        <dbReference type="ARBA" id="ARBA00000110"/>
    </source>
</evidence>
<feature type="domain" description="GP-PDE" evidence="8">
    <location>
        <begin position="207"/>
        <end position="509"/>
    </location>
</feature>
<dbReference type="GO" id="GO:0016829">
    <property type="term" value="F:lyase activity"/>
    <property type="evidence" value="ECO:0007669"/>
    <property type="project" value="UniProtKB-KW"/>
</dbReference>
<dbReference type="PANTHER" id="PTHR22958:SF1">
    <property type="entry name" value="GLYCEROPHOSPHOCHOLINE PHOSPHODIESTERASE GPCPD1"/>
    <property type="match status" value="1"/>
</dbReference>
<accession>A0A6G1SI81</accession>
<dbReference type="Gene3D" id="3.20.20.190">
    <property type="entry name" value="Phosphatidylinositol (PI) phosphodiesterase"/>
    <property type="match status" value="1"/>
</dbReference>
<keyword evidence="5" id="KW-1015">Disulfide bond</keyword>
<dbReference type="AlphaFoldDB" id="A0A6G1SI81"/>
<dbReference type="Pfam" id="PF03009">
    <property type="entry name" value="GDPD"/>
    <property type="match status" value="1"/>
</dbReference>